<organism evidence="2 3">
    <name type="scientific">Agromyces intestinalis</name>
    <dbReference type="NCBI Taxonomy" id="2592652"/>
    <lineage>
        <taxon>Bacteria</taxon>
        <taxon>Bacillati</taxon>
        <taxon>Actinomycetota</taxon>
        <taxon>Actinomycetes</taxon>
        <taxon>Micrococcales</taxon>
        <taxon>Microbacteriaceae</taxon>
        <taxon>Agromyces</taxon>
    </lineage>
</organism>
<dbReference type="GO" id="GO:0003677">
    <property type="term" value="F:DNA binding"/>
    <property type="evidence" value="ECO:0007669"/>
    <property type="project" value="InterPro"/>
</dbReference>
<dbReference type="EMBL" id="CP043505">
    <property type="protein sequence ID" value="QEO15613.1"/>
    <property type="molecule type" value="Genomic_DNA"/>
</dbReference>
<dbReference type="KEGG" id="ail:FLP10_15135"/>
<dbReference type="Pfam" id="PF12728">
    <property type="entry name" value="HTH_17"/>
    <property type="match status" value="1"/>
</dbReference>
<proteinExistence type="predicted"/>
<reference evidence="2 3" key="1">
    <citation type="submission" date="2019-09" db="EMBL/GenBank/DDBJ databases">
        <title>Genome sequencing of strain KACC 19306.</title>
        <authorList>
            <person name="Heo J."/>
            <person name="Kim S.-J."/>
            <person name="Kim J.-S."/>
            <person name="Hong S.-B."/>
            <person name="Kwon S.-W."/>
        </authorList>
    </citation>
    <scope>NUCLEOTIDE SEQUENCE [LARGE SCALE GENOMIC DNA]</scope>
    <source>
        <strain evidence="2 3">KACC 19306</strain>
    </source>
</reference>
<dbReference type="RefSeq" id="WP_149161626.1">
    <property type="nucleotide sequence ID" value="NZ_CP043505.1"/>
</dbReference>
<dbReference type="InterPro" id="IPR009061">
    <property type="entry name" value="DNA-bd_dom_put_sf"/>
</dbReference>
<evidence type="ECO:0000259" key="1">
    <source>
        <dbReference type="Pfam" id="PF12728"/>
    </source>
</evidence>
<dbReference type="SUPFAM" id="SSF46955">
    <property type="entry name" value="Putative DNA-binding domain"/>
    <property type="match status" value="1"/>
</dbReference>
<evidence type="ECO:0000313" key="2">
    <source>
        <dbReference type="EMBL" id="QEO15613.1"/>
    </source>
</evidence>
<accession>A0A5C1YI18</accession>
<dbReference type="InterPro" id="IPR041657">
    <property type="entry name" value="HTH_17"/>
</dbReference>
<dbReference type="AlphaFoldDB" id="A0A5C1YI18"/>
<sequence length="70" mass="8154">MDNKQNTEKYWTYDTAPDSPVLQGMGITSRQLRRWVEQGKLSHIKPGNRVLFSEAHLRELVERSTINAVR</sequence>
<gene>
    <name evidence="2" type="ORF">FLP10_15135</name>
</gene>
<dbReference type="NCBIfam" id="TIGR01764">
    <property type="entry name" value="excise"/>
    <property type="match status" value="1"/>
</dbReference>
<dbReference type="OrthoDB" id="7873212at2"/>
<keyword evidence="3" id="KW-1185">Reference proteome</keyword>
<dbReference type="Proteomes" id="UP000324678">
    <property type="component" value="Chromosome"/>
</dbReference>
<protein>
    <submittedName>
        <fullName evidence="2">Helix-turn-helix domain-containing protein</fullName>
    </submittedName>
</protein>
<feature type="domain" description="Helix-turn-helix" evidence="1">
    <location>
        <begin position="26"/>
        <end position="63"/>
    </location>
</feature>
<dbReference type="InterPro" id="IPR010093">
    <property type="entry name" value="SinI_DNA-bd"/>
</dbReference>
<name>A0A5C1YI18_9MICO</name>
<evidence type="ECO:0000313" key="3">
    <source>
        <dbReference type="Proteomes" id="UP000324678"/>
    </source>
</evidence>